<proteinExistence type="predicted"/>
<gene>
    <name evidence="1" type="ORF">OKA104_LOCUS35494</name>
</gene>
<dbReference type="EMBL" id="CAJOAY010005160">
    <property type="protein sequence ID" value="CAF4097667.1"/>
    <property type="molecule type" value="Genomic_DNA"/>
</dbReference>
<evidence type="ECO:0000313" key="2">
    <source>
        <dbReference type="Proteomes" id="UP000663881"/>
    </source>
</evidence>
<reference evidence="1" key="1">
    <citation type="submission" date="2021-02" db="EMBL/GenBank/DDBJ databases">
        <authorList>
            <person name="Nowell W R."/>
        </authorList>
    </citation>
    <scope>NUCLEOTIDE SEQUENCE</scope>
</reference>
<dbReference type="AlphaFoldDB" id="A0A819UT48"/>
<sequence>MGRTSSNTIVKFENGSFQDAAYFETKLLLKNSLQSNDPDKEAYFIRLTKSSTAIQLQQYDPPTKLTMTDCLTLSGIPTQESIPTLDKTTISARLYCAKMSSGLFAGIDINLDSIINKRFPQLICTIISTHLIEPIDHLNNENNSLTNSNSLNKQAGNTKNILENIDHCFFLSYPI</sequence>
<organism evidence="1 2">
    <name type="scientific">Adineta steineri</name>
    <dbReference type="NCBI Taxonomy" id="433720"/>
    <lineage>
        <taxon>Eukaryota</taxon>
        <taxon>Metazoa</taxon>
        <taxon>Spiralia</taxon>
        <taxon>Gnathifera</taxon>
        <taxon>Rotifera</taxon>
        <taxon>Eurotatoria</taxon>
        <taxon>Bdelloidea</taxon>
        <taxon>Adinetida</taxon>
        <taxon>Adinetidae</taxon>
        <taxon>Adineta</taxon>
    </lineage>
</organism>
<accession>A0A819UT48</accession>
<comment type="caution">
    <text evidence="1">The sequence shown here is derived from an EMBL/GenBank/DDBJ whole genome shotgun (WGS) entry which is preliminary data.</text>
</comment>
<name>A0A819UT48_9BILA</name>
<dbReference type="Proteomes" id="UP000663881">
    <property type="component" value="Unassembled WGS sequence"/>
</dbReference>
<protein>
    <submittedName>
        <fullName evidence="1">Uncharacterized protein</fullName>
    </submittedName>
</protein>
<evidence type="ECO:0000313" key="1">
    <source>
        <dbReference type="EMBL" id="CAF4097667.1"/>
    </source>
</evidence>